<reference evidence="1 2" key="1">
    <citation type="submission" date="2011-12" db="EMBL/GenBank/DDBJ databases">
        <title>The Genome Sequence of Prevotella micans F0438.</title>
        <authorList>
            <consortium name="The Broad Institute Genome Sequencing Platform"/>
            <person name="Earl A."/>
            <person name="Ward D."/>
            <person name="Feldgarden M."/>
            <person name="Gevers D."/>
            <person name="Izard J."/>
            <person name="Baranova O.V."/>
            <person name="Blanton J.M."/>
            <person name="Wade W.G."/>
            <person name="Dewhirst F.E."/>
            <person name="Young S.K."/>
            <person name="Zeng Q."/>
            <person name="Gargeya S."/>
            <person name="Fitzgerald M."/>
            <person name="Haas B."/>
            <person name="Abouelleil A."/>
            <person name="Alvarado L."/>
            <person name="Arachchi H.M."/>
            <person name="Berlin A."/>
            <person name="Chapman S.B."/>
            <person name="Gearin G."/>
            <person name="Goldberg J."/>
            <person name="Griggs A."/>
            <person name="Gujja S."/>
            <person name="Hansen M."/>
            <person name="Heiman D."/>
            <person name="Howarth C."/>
            <person name="Larimer J."/>
            <person name="Lui A."/>
            <person name="MacDonald P.J.P."/>
            <person name="McCowen C."/>
            <person name="Montmayeur A."/>
            <person name="Murphy C."/>
            <person name="Neiman D."/>
            <person name="Pearson M."/>
            <person name="Priest M."/>
            <person name="Roberts A."/>
            <person name="Saif S."/>
            <person name="Shea T."/>
            <person name="Sisk P."/>
            <person name="Stolte C."/>
            <person name="Sykes S."/>
            <person name="Wortman J."/>
            <person name="Nusbaum C."/>
            <person name="Birren B."/>
        </authorList>
    </citation>
    <scope>NUCLEOTIDE SEQUENCE [LARGE SCALE GENOMIC DNA]</scope>
    <source>
        <strain evidence="1 2">F0438</strain>
    </source>
</reference>
<dbReference type="HOGENOM" id="CLU_1744408_0_0_10"/>
<evidence type="ECO:0000313" key="1">
    <source>
        <dbReference type="EMBL" id="EHO65979.1"/>
    </source>
</evidence>
<protein>
    <submittedName>
        <fullName evidence="1">Uncharacterized protein</fullName>
    </submittedName>
</protein>
<name>H1Q501_9BACT</name>
<keyword evidence="2" id="KW-1185">Reference proteome</keyword>
<gene>
    <name evidence="1" type="ORF">HMPREF9140_01989</name>
</gene>
<dbReference type="EMBL" id="AGWK01000059">
    <property type="protein sequence ID" value="EHO65979.1"/>
    <property type="molecule type" value="Genomic_DNA"/>
</dbReference>
<sequence>HTHTHTHTHTHRHLASPNLFLRARRSYANLMKHKGYSYLWCYVFRTLSATDIRENKERFYRQNLHDFRAVNYRTSININSHSADRPHVGTDPVSVRRHLGLIHAQSLGSYLDNMFIPSVKRTVRTDTGSVPTCGLVPELASVGLRIPSCSIIPSSITPNPLPRR</sequence>
<evidence type="ECO:0000313" key="2">
    <source>
        <dbReference type="Proteomes" id="UP000016023"/>
    </source>
</evidence>
<accession>H1Q501</accession>
<comment type="caution">
    <text evidence="1">The sequence shown here is derived from an EMBL/GenBank/DDBJ whole genome shotgun (WGS) entry which is preliminary data.</text>
</comment>
<organism evidence="1 2">
    <name type="scientific">Prevotella micans F0438</name>
    <dbReference type="NCBI Taxonomy" id="883158"/>
    <lineage>
        <taxon>Bacteria</taxon>
        <taxon>Pseudomonadati</taxon>
        <taxon>Bacteroidota</taxon>
        <taxon>Bacteroidia</taxon>
        <taxon>Bacteroidales</taxon>
        <taxon>Prevotellaceae</taxon>
        <taxon>Prevotella</taxon>
    </lineage>
</organism>
<dbReference type="Proteomes" id="UP000016023">
    <property type="component" value="Unassembled WGS sequence"/>
</dbReference>
<dbReference type="STRING" id="883158.HMPREF9140_01989"/>
<dbReference type="AlphaFoldDB" id="H1Q501"/>
<dbReference type="eggNOG" id="ENOG502ZQIG">
    <property type="taxonomic scope" value="Bacteria"/>
</dbReference>
<proteinExistence type="predicted"/>
<feature type="non-terminal residue" evidence="1">
    <location>
        <position position="1"/>
    </location>
</feature>